<proteinExistence type="predicted"/>
<comment type="caution">
    <text evidence="1">The sequence shown here is derived from an EMBL/GenBank/DDBJ whole genome shotgun (WGS) entry which is preliminary data.</text>
</comment>
<organism evidence="1 2">
    <name type="scientific">Paramecium sonneborni</name>
    <dbReference type="NCBI Taxonomy" id="65129"/>
    <lineage>
        <taxon>Eukaryota</taxon>
        <taxon>Sar</taxon>
        <taxon>Alveolata</taxon>
        <taxon>Ciliophora</taxon>
        <taxon>Intramacronucleata</taxon>
        <taxon>Oligohymenophorea</taxon>
        <taxon>Peniculida</taxon>
        <taxon>Parameciidae</taxon>
        <taxon>Paramecium</taxon>
    </lineage>
</organism>
<evidence type="ECO:0000313" key="2">
    <source>
        <dbReference type="Proteomes" id="UP000692954"/>
    </source>
</evidence>
<protein>
    <submittedName>
        <fullName evidence="1">Uncharacterized protein</fullName>
    </submittedName>
</protein>
<dbReference type="Proteomes" id="UP000692954">
    <property type="component" value="Unassembled WGS sequence"/>
</dbReference>
<evidence type="ECO:0000313" key="1">
    <source>
        <dbReference type="EMBL" id="CAD8073986.1"/>
    </source>
</evidence>
<dbReference type="EMBL" id="CAJJDN010000031">
    <property type="protein sequence ID" value="CAD8073986.1"/>
    <property type="molecule type" value="Genomic_DNA"/>
</dbReference>
<sequence>MLNSSIYSSGSNSAVKTKGNQAHLLSTAISKLGDSSFKQRNSDQKNISPVRLRLFRDSPKTYKGLEGCVVGDYHPLAPTHVVFSNDKTPSPHRSARTFRDSPERAKVKLNQFQDWNSKLDIQLQIQNNQIGKLNNQLIQQSHQPYKHKSSKSSLLFSGSSPSNYQKFGKQSDLSSLSSRLNSIPTSQIVPYQIGHQSELNALQSSLSRIMKTSRY</sequence>
<gene>
    <name evidence="1" type="ORF">PSON_ATCC_30995.1.T0310258</name>
</gene>
<keyword evidence="2" id="KW-1185">Reference proteome</keyword>
<dbReference type="AlphaFoldDB" id="A0A8S1MBJ7"/>
<reference evidence="1" key="1">
    <citation type="submission" date="2021-01" db="EMBL/GenBank/DDBJ databases">
        <authorList>
            <consortium name="Genoscope - CEA"/>
            <person name="William W."/>
        </authorList>
    </citation>
    <scope>NUCLEOTIDE SEQUENCE</scope>
</reference>
<name>A0A8S1MBJ7_9CILI</name>
<accession>A0A8S1MBJ7</accession>